<keyword evidence="2" id="KW-1185">Reference proteome</keyword>
<dbReference type="EMBL" id="CP038484">
    <property type="protein sequence ID" value="QFZ25091.1"/>
    <property type="molecule type" value="Genomic_DNA"/>
</dbReference>
<evidence type="ECO:0000313" key="1">
    <source>
        <dbReference type="EMBL" id="QFZ25091.1"/>
    </source>
</evidence>
<accession>A0ACD0WCJ4</accession>
<organism evidence="1 2">
    <name type="scientific">Clavispora lusitaniae</name>
    <name type="common">Candida lusitaniae</name>
    <dbReference type="NCBI Taxonomy" id="36911"/>
    <lineage>
        <taxon>Eukaryota</taxon>
        <taxon>Fungi</taxon>
        <taxon>Dikarya</taxon>
        <taxon>Ascomycota</taxon>
        <taxon>Saccharomycotina</taxon>
        <taxon>Pichiomycetes</taxon>
        <taxon>Metschnikowiaceae</taxon>
        <taxon>Clavispora</taxon>
    </lineage>
</organism>
<reference evidence="2" key="1">
    <citation type="journal article" date="2019" name="MBio">
        <title>Comparative genomics for the elucidation of multidrug resistance (MDR) in Candida lusitaniae.</title>
        <authorList>
            <person name="Kannan A."/>
            <person name="Asner S.A."/>
            <person name="Trachsel E."/>
            <person name="Kelly S."/>
            <person name="Parker J."/>
            <person name="Sanglard D."/>
        </authorList>
    </citation>
    <scope>NUCLEOTIDE SEQUENCE [LARGE SCALE GENOMIC DNA]</scope>
    <source>
        <strain evidence="2">P1</strain>
    </source>
</reference>
<name>A0ACD0WCJ4_CLALS</name>
<proteinExistence type="predicted"/>
<sequence length="2069" mass="234463">MTWEPTDAFLHGRITKPFLPFDKHPNLENDNFKNLYPGDEVYVFETKDDKWARGYTLTRPFPNDFTITSVNLDDLPGLNIKISVFPLKYVKVVEKLPLNLLKVADKYNNVNVEHAVAPTLKESEMSFNQATNGAQNMDGDLNQSKAVVPPLPFDTFTFAEDLVSEITYAMNLLTSHIFALYSIGEFRLFNELSSIYHKLDEVRMKLTDSFLTFYEVCVSKETATFLLSSIPKKLASKTARLNEKSYDLDNKYTDISGYKAILARDAFDGSLLNLKNAEASQLAFNQVLGALSPKFPINAHNSPETYSLKPSPNEKLFHEPPSHLLVDFKSVSGSSSYQPPGFAGMIAYLYVRNQKKRLTEAFAVHTDTVDELVSVEKISAALFRNIPASEVENNRVYLVAVLTEEINLPTKDSSSPQIKCVKKGVAAGVADITRVFSRNHGSLAQGEPHQFSIKLFGSYVSKRKAVDTHKIENNGWGEVVDRIISGSNVGVAINPRAEKLVVNIMEFKHQLSESADVSASEVNFDPTNASATRTAPIAEIKPIFFDPLAENYERIYLKVGKINLSTNVNKEDLVTIEVSAPNNPSITFAKASNQIEDTTWQFISIYSGEVVGEIVKVNGISNKNPNRKALKQDAILLSLYVNGVLCGQGEVMYRSGNKLIEFNQKSFYTLNISSPSHKNPVAQVEIHTEYIGKVFNVEACMENIFQYKRFFKAGQIGLDELSKALVEFCRIDISTLVRFFPELLSSIFKICDICFSNSTDPHYEIMLDNSFKAIVHLLDTLFGKQDQYLYMFDRFLTENNNSSAVGVFLLNKLTEIFVRAQSNWNATSRSVCRIIVLIVKLALDSAKNTNDSKPYLAAISSLFKSTSFFVSIESSNLIEDQIMVVEIVDYVLFYEQYFDDQEILKPVVSFIESIGTRGLGADEESNQTKNASLLTKDHRLIMKKLLVIHRLFSTKLSQRVENFKLLISKSVNWAMDVLLGPLDIDATRLACSILNCVCSSLWNNINNDFVKPICFSLSKFLMAISRTFIKYNKFTRGMEYFKPKKSFTAIFQKDYPFREIVIDNIVGEEVLVEVLVELATIFVYIAKIGITSAGMDGFYLINNTEIEDDFFDPVKCTSNNGLNEDLLTVLSGIQLIRQGKFFPEDKWLSLYAMLAEGCLSALELVRPLMIAHFIPVVDNPDLFDRSLWGNFLRALLKLGSLAPVSIEHLSTVPRKACYQITGTMRDRISSILNEAWDSLAWDSTEEDIVRFHLTKFGGYQVEFISSDFAILQDLMLFALQRNPNCQEVAVKMLWSILVSEFILSDGIVDVERECLVGLHEIYYRTAYKPGRNEQNSFIERIKSTIRLDIEDVVYSTIMQFISNLSNFMEVLNDLNNVPVGPEFEDDRTFHKLNIKAYLKNANKSELLYSFINQMYEDNLKKPNYVQAALCLELLASTIEWDHYTELPQSYRPKFPKQSAFERKEDLLKMIAQNYIKGNSLERATDTYNELLEAYSQHTYDLKSFAYVHQKLARLYLDMESSDKLSPSYFRVAYIGAGFPVNIRGKEQIFEGLPFEHITSIHERLLKLYPGARIVTDDEQARELKARVQTGRYLHVNVVEPVNEISDKLLNTSVGVRHYARNKNLRHFSTVKKIPGSSSVFDLWTEEVTYETQLSFPTLMNRSDIKSTNVVRLSPLDNAVRTILNKINDLVQLESMINIAYKEKTDYSSLLHDLSRELTGTVNAPVNGGIGQYRTFFLDPRYDGKSDYAYNIRLLRNSFYDLTKVLNRCLHLHGKLIGYGMKNSQEALVDLFKRNFKEEIDALKINTDYEHNAYNHSTNYSNTVKEKKAGSSMTGSESTMSMSTGAGLSPLDNAVRTILNKINDLVQLESMINIAYKEKTDYSSLLHDLSRELTGTVNAPVNGGIGQYRTFFLDPRYDGKSDYAYNIRLLRNSFYDLTKVLNRCLHLHGKLIGYGMKNSQEALVDLFKRNFKEEIDALKINTDYEHNAYNHSTNYSNTVKEKKAGSSMTGSESTMSMSTGAGTGLHRTSSKGSKTSSNSDSTNFSDPSLNTFGTLSRKYKRTALNWRKIR</sequence>
<protein>
    <submittedName>
        <fullName evidence="1">Uncharacterized protein</fullName>
    </submittedName>
</protein>
<dbReference type="Proteomes" id="UP000326582">
    <property type="component" value="Chromosome 1"/>
</dbReference>
<evidence type="ECO:0000313" key="2">
    <source>
        <dbReference type="Proteomes" id="UP000326582"/>
    </source>
</evidence>
<gene>
    <name evidence="1" type="ORF">EJF14_10176</name>
</gene>